<gene>
    <name evidence="11" type="ORF">ACFPOF_20955</name>
</gene>
<comment type="cofactor">
    <cofactor evidence="1">
        <name>Zn(2+)</name>
        <dbReference type="ChEBI" id="CHEBI:29105"/>
    </cofactor>
</comment>
<dbReference type="InterPro" id="IPR007115">
    <property type="entry name" value="6-PTP_synth/QueD"/>
</dbReference>
<keyword evidence="12" id="KW-1185">Reference proteome</keyword>
<evidence type="ECO:0000256" key="4">
    <source>
        <dbReference type="ARBA" id="ARBA00012982"/>
    </source>
</evidence>
<comment type="pathway">
    <text evidence="2">Purine metabolism; 7-cyano-7-deazaguanine biosynthesis.</text>
</comment>
<evidence type="ECO:0000256" key="9">
    <source>
        <dbReference type="ARBA" id="ARBA00031449"/>
    </source>
</evidence>
<name>A0ABW0I1P9_9BACL</name>
<dbReference type="EC" id="4.1.2.50" evidence="4"/>
<comment type="caution">
    <text evidence="11">The sequence shown here is derived from an EMBL/GenBank/DDBJ whole genome shotgun (WGS) entry which is preliminary data.</text>
</comment>
<accession>A0ABW0I1P9</accession>
<dbReference type="PANTHER" id="PTHR12589:SF7">
    <property type="entry name" value="6-PYRUVOYL TETRAHYDROBIOPTERIN SYNTHASE"/>
    <property type="match status" value="1"/>
</dbReference>
<evidence type="ECO:0000256" key="5">
    <source>
        <dbReference type="ARBA" id="ARBA00018141"/>
    </source>
</evidence>
<dbReference type="InterPro" id="IPR038418">
    <property type="entry name" value="6-PTP_synth/QueD_sf"/>
</dbReference>
<keyword evidence="6" id="KW-0479">Metal-binding</keyword>
<evidence type="ECO:0000256" key="2">
    <source>
        <dbReference type="ARBA" id="ARBA00005061"/>
    </source>
</evidence>
<dbReference type="EMBL" id="JBHSMI010000029">
    <property type="protein sequence ID" value="MFC5405217.1"/>
    <property type="molecule type" value="Genomic_DNA"/>
</dbReference>
<keyword evidence="7" id="KW-0862">Zinc</keyword>
<evidence type="ECO:0000313" key="12">
    <source>
        <dbReference type="Proteomes" id="UP001596113"/>
    </source>
</evidence>
<reference evidence="12" key="1">
    <citation type="journal article" date="2019" name="Int. J. Syst. Evol. Microbiol.">
        <title>The Global Catalogue of Microorganisms (GCM) 10K type strain sequencing project: providing services to taxonomists for standard genome sequencing and annotation.</title>
        <authorList>
            <consortium name="The Broad Institute Genomics Platform"/>
            <consortium name="The Broad Institute Genome Sequencing Center for Infectious Disease"/>
            <person name="Wu L."/>
            <person name="Ma J."/>
        </authorList>
    </citation>
    <scope>NUCLEOTIDE SEQUENCE [LARGE SCALE GENOMIC DNA]</scope>
    <source>
        <strain evidence="12">CGMCC 1.18575</strain>
    </source>
</reference>
<organism evidence="11 12">
    <name type="scientific">Cohnella soli</name>
    <dbReference type="NCBI Taxonomy" id="425005"/>
    <lineage>
        <taxon>Bacteria</taxon>
        <taxon>Bacillati</taxon>
        <taxon>Bacillota</taxon>
        <taxon>Bacilli</taxon>
        <taxon>Bacillales</taxon>
        <taxon>Paenibacillaceae</taxon>
        <taxon>Cohnella</taxon>
    </lineage>
</organism>
<dbReference type="SUPFAM" id="SSF55620">
    <property type="entry name" value="Tetrahydrobiopterin biosynthesis enzymes-like"/>
    <property type="match status" value="1"/>
</dbReference>
<comment type="catalytic activity">
    <reaction evidence="10">
        <text>7,8-dihydroneopterin 3'-triphosphate + H2O = 6-carboxy-5,6,7,8-tetrahydropterin + triphosphate + acetaldehyde + 2 H(+)</text>
        <dbReference type="Rhea" id="RHEA:27966"/>
        <dbReference type="ChEBI" id="CHEBI:15343"/>
        <dbReference type="ChEBI" id="CHEBI:15377"/>
        <dbReference type="ChEBI" id="CHEBI:15378"/>
        <dbReference type="ChEBI" id="CHEBI:18036"/>
        <dbReference type="ChEBI" id="CHEBI:58462"/>
        <dbReference type="ChEBI" id="CHEBI:61032"/>
        <dbReference type="EC" id="4.1.2.50"/>
    </reaction>
</comment>
<proteinExistence type="inferred from homology"/>
<evidence type="ECO:0000256" key="7">
    <source>
        <dbReference type="ARBA" id="ARBA00022833"/>
    </source>
</evidence>
<dbReference type="Gene3D" id="3.30.479.10">
    <property type="entry name" value="6-pyruvoyl tetrahydropterin synthase/QueD"/>
    <property type="match status" value="1"/>
</dbReference>
<evidence type="ECO:0000256" key="1">
    <source>
        <dbReference type="ARBA" id="ARBA00001947"/>
    </source>
</evidence>
<dbReference type="PANTHER" id="PTHR12589">
    <property type="entry name" value="PYRUVOYL TETRAHYDROBIOPTERIN SYNTHASE"/>
    <property type="match status" value="1"/>
</dbReference>
<dbReference type="Pfam" id="PF01242">
    <property type="entry name" value="PTPS"/>
    <property type="match status" value="1"/>
</dbReference>
<dbReference type="RefSeq" id="WP_378136271.1">
    <property type="nucleotide sequence ID" value="NZ_JBHSMI010000029.1"/>
</dbReference>
<evidence type="ECO:0000256" key="6">
    <source>
        <dbReference type="ARBA" id="ARBA00022723"/>
    </source>
</evidence>
<protein>
    <recommendedName>
        <fullName evidence="5">6-carboxy-5,6,7,8-tetrahydropterin synthase</fullName>
        <ecNumber evidence="4">4.1.2.50</ecNumber>
    </recommendedName>
    <alternativeName>
        <fullName evidence="9">Queuosine biosynthesis protein QueD</fullName>
    </alternativeName>
</protein>
<dbReference type="PIRSF" id="PIRSF006113">
    <property type="entry name" value="PTP_synth"/>
    <property type="match status" value="1"/>
</dbReference>
<evidence type="ECO:0000256" key="10">
    <source>
        <dbReference type="ARBA" id="ARBA00048807"/>
    </source>
</evidence>
<evidence type="ECO:0000256" key="8">
    <source>
        <dbReference type="ARBA" id="ARBA00023239"/>
    </source>
</evidence>
<evidence type="ECO:0000313" key="11">
    <source>
        <dbReference type="EMBL" id="MFC5405217.1"/>
    </source>
</evidence>
<comment type="similarity">
    <text evidence="3">Belongs to the PTPS family. QueD subfamily.</text>
</comment>
<evidence type="ECO:0000256" key="3">
    <source>
        <dbReference type="ARBA" id="ARBA00008900"/>
    </source>
</evidence>
<keyword evidence="8" id="KW-0456">Lyase</keyword>
<sequence length="152" mass="17557">MIQQIYPTVAHPYRYELNKDMQFAAAHYIPSDNAGVCSRLHGHTYFANVTIAGDDLDDTGFLVNFSIVKKLVHDRFDHTSLNDHKEWFGADHPLRYPTTENVARVLCEIVQEHLDERGKRARCIQVLLRETPTSYVVYRPGIDERFGEKAHD</sequence>
<dbReference type="Proteomes" id="UP001596113">
    <property type="component" value="Unassembled WGS sequence"/>
</dbReference>